<evidence type="ECO:0000259" key="8">
    <source>
        <dbReference type="PROSITE" id="PS51635"/>
    </source>
</evidence>
<sequence length="405" mass="44602">MATSVPKGSKVTVLTIDGGGIRGIIPGILLAFQALDGSNARLADYFDVIAGTSTGGLVTTMLAAPNKDNRPLYAAKDISTFYLEHCPKIFSQENRDNFQTNPSAGFFDWGPKYDGEYLHSLAKNLLGDLTIKQTLTNVVIPTFDIKRLQPVIFTSNEVYIYIYICSNNENFVVKQGKRKPTKDALLSDVCIGTSAAPTYLPAHYFETKDNDGNPYTFDLIDGGVAANNPTMVAITEISKEITMKYSTEFPEITPMDSRRMLVLSLGTGAAEHEEKYNAKRASEWGLLPWVYNNGSSPILDIFSHASSDMVDIHVSTLFQSSNSNKNYLRIQDDTLTGDDASLDVATEKNLKRLVEIGEQLLKKPVSMVNLETGKHEAIEGEGTNAEALVCFAKQLSQERKLRQSE</sequence>
<organism evidence="9 10">
    <name type="scientific">Ziziphus jujuba var. spinosa</name>
    <dbReference type="NCBI Taxonomy" id="714518"/>
    <lineage>
        <taxon>Eukaryota</taxon>
        <taxon>Viridiplantae</taxon>
        <taxon>Streptophyta</taxon>
        <taxon>Embryophyta</taxon>
        <taxon>Tracheophyta</taxon>
        <taxon>Spermatophyta</taxon>
        <taxon>Magnoliopsida</taxon>
        <taxon>eudicotyledons</taxon>
        <taxon>Gunneridae</taxon>
        <taxon>Pentapetalae</taxon>
        <taxon>rosids</taxon>
        <taxon>fabids</taxon>
        <taxon>Rosales</taxon>
        <taxon>Rhamnaceae</taxon>
        <taxon>Paliureae</taxon>
        <taxon>Ziziphus</taxon>
    </lineage>
</organism>
<protein>
    <recommendedName>
        <fullName evidence="7">Patatin</fullName>
        <ecNumber evidence="7">3.1.1.-</ecNumber>
    </recommendedName>
</protein>
<dbReference type="PROSITE" id="PS51635">
    <property type="entry name" value="PNPLA"/>
    <property type="match status" value="1"/>
</dbReference>
<feature type="short sequence motif" description="DGA/G" evidence="6">
    <location>
        <begin position="221"/>
        <end position="223"/>
    </location>
</feature>
<dbReference type="PANTHER" id="PTHR32176:SF99">
    <property type="entry name" value="PATATIN"/>
    <property type="match status" value="1"/>
</dbReference>
<dbReference type="AlphaFoldDB" id="A0A978UYS6"/>
<evidence type="ECO:0000313" key="9">
    <source>
        <dbReference type="EMBL" id="KAH7520142.1"/>
    </source>
</evidence>
<evidence type="ECO:0000256" key="2">
    <source>
        <dbReference type="ARBA" id="ARBA00022801"/>
    </source>
</evidence>
<dbReference type="Gene3D" id="3.40.1090.10">
    <property type="entry name" value="Cytosolic phospholipase A2 catalytic domain"/>
    <property type="match status" value="1"/>
</dbReference>
<dbReference type="Proteomes" id="UP000813462">
    <property type="component" value="Unassembled WGS sequence"/>
</dbReference>
<evidence type="ECO:0000256" key="7">
    <source>
        <dbReference type="RuleBase" id="RU361262"/>
    </source>
</evidence>
<comment type="similarity">
    <text evidence="1 7">Belongs to the patatin family.</text>
</comment>
<evidence type="ECO:0000256" key="4">
    <source>
        <dbReference type="ARBA" id="ARBA00022963"/>
    </source>
</evidence>
<proteinExistence type="inferred from homology"/>
<dbReference type="GO" id="GO:0047372">
    <property type="term" value="F:monoacylglycerol lipase activity"/>
    <property type="evidence" value="ECO:0007669"/>
    <property type="project" value="TreeGrafter"/>
</dbReference>
<comment type="function">
    <text evidence="7">Lipolytic acyl hydrolase (LAH).</text>
</comment>
<feature type="short sequence motif" description="GXSXG" evidence="6">
    <location>
        <begin position="51"/>
        <end position="55"/>
    </location>
</feature>
<comment type="domain">
    <text evidence="7">The nitrogen atoms of the two glycine residues in the GGXR motif define the oxyanion hole, and stabilize the oxyanion that forms during the nucleophilic attack by the catalytic serine during substrate cleavage.</text>
</comment>
<evidence type="ECO:0000256" key="5">
    <source>
        <dbReference type="ARBA" id="ARBA00023098"/>
    </source>
</evidence>
<evidence type="ECO:0000256" key="3">
    <source>
        <dbReference type="ARBA" id="ARBA00022821"/>
    </source>
</evidence>
<comment type="caution">
    <text evidence="9">The sequence shown here is derived from an EMBL/GenBank/DDBJ whole genome shotgun (WGS) entry which is preliminary data.</text>
</comment>
<feature type="short sequence motif" description="GXGXXG" evidence="6">
    <location>
        <begin position="18"/>
        <end position="23"/>
    </location>
</feature>
<name>A0A978UYS6_ZIZJJ</name>
<dbReference type="GO" id="GO:0016042">
    <property type="term" value="P:lipid catabolic process"/>
    <property type="evidence" value="ECO:0007669"/>
    <property type="project" value="UniProtKB-UniRule"/>
</dbReference>
<keyword evidence="3" id="KW-0611">Plant defense</keyword>
<keyword evidence="2 6" id="KW-0378">Hydrolase</keyword>
<dbReference type="GO" id="GO:0004620">
    <property type="term" value="F:phospholipase activity"/>
    <property type="evidence" value="ECO:0007669"/>
    <property type="project" value="TreeGrafter"/>
</dbReference>
<dbReference type="EC" id="3.1.1.-" evidence="7"/>
<evidence type="ECO:0000256" key="6">
    <source>
        <dbReference type="PROSITE-ProRule" id="PRU01161"/>
    </source>
</evidence>
<dbReference type="GO" id="GO:0006952">
    <property type="term" value="P:defense response"/>
    <property type="evidence" value="ECO:0007669"/>
    <property type="project" value="UniProtKB-KW"/>
</dbReference>
<feature type="active site" description="Nucleophile" evidence="6">
    <location>
        <position position="53"/>
    </location>
</feature>
<evidence type="ECO:0000256" key="1">
    <source>
        <dbReference type="ARBA" id="ARBA00010240"/>
    </source>
</evidence>
<dbReference type="InterPro" id="IPR016035">
    <property type="entry name" value="Acyl_Trfase/lysoPLipase"/>
</dbReference>
<dbReference type="EMBL" id="JAEACU010000008">
    <property type="protein sequence ID" value="KAH7520142.1"/>
    <property type="molecule type" value="Genomic_DNA"/>
</dbReference>
<dbReference type="FunFam" id="3.40.1090.10:FF:000005">
    <property type="entry name" value="Patatin"/>
    <property type="match status" value="1"/>
</dbReference>
<reference evidence="9" key="1">
    <citation type="journal article" date="2021" name="Front. Plant Sci.">
        <title>Chromosome-Scale Genome Assembly for Chinese Sour Jujube and Insights Into Its Genome Evolution and Domestication Signature.</title>
        <authorList>
            <person name="Shen L.-Y."/>
            <person name="Luo H."/>
            <person name="Wang X.-L."/>
            <person name="Wang X.-M."/>
            <person name="Qiu X.-J."/>
            <person name="Liu H."/>
            <person name="Zhou S.-S."/>
            <person name="Jia K.-H."/>
            <person name="Nie S."/>
            <person name="Bao Y.-T."/>
            <person name="Zhang R.-G."/>
            <person name="Yun Q.-Z."/>
            <person name="Chai Y.-H."/>
            <person name="Lu J.-Y."/>
            <person name="Li Y."/>
            <person name="Zhao S.-W."/>
            <person name="Mao J.-F."/>
            <person name="Jia S.-G."/>
            <person name="Mao Y.-M."/>
        </authorList>
    </citation>
    <scope>NUCLEOTIDE SEQUENCE</scope>
    <source>
        <strain evidence="9">AT0</strain>
        <tissue evidence="9">Leaf</tissue>
    </source>
</reference>
<dbReference type="Pfam" id="PF01734">
    <property type="entry name" value="Patatin"/>
    <property type="match status" value="1"/>
</dbReference>
<keyword evidence="5 6" id="KW-0443">Lipid metabolism</keyword>
<dbReference type="SUPFAM" id="SSF52151">
    <property type="entry name" value="FabD/lysophospholipase-like"/>
    <property type="match status" value="1"/>
</dbReference>
<evidence type="ECO:0000313" key="10">
    <source>
        <dbReference type="Proteomes" id="UP000813462"/>
    </source>
</evidence>
<dbReference type="InterPro" id="IPR002641">
    <property type="entry name" value="PNPLA_dom"/>
</dbReference>
<feature type="active site" description="Proton acceptor" evidence="6">
    <location>
        <position position="221"/>
    </location>
</feature>
<dbReference type="PANTHER" id="PTHR32176">
    <property type="entry name" value="XYLOSE ISOMERASE"/>
    <property type="match status" value="1"/>
</dbReference>
<feature type="domain" description="PNPLA" evidence="8">
    <location>
        <begin position="14"/>
        <end position="234"/>
    </location>
</feature>
<gene>
    <name evidence="9" type="ORF">FEM48_Zijuj08G0113000</name>
</gene>
<keyword evidence="4 6" id="KW-0442">Lipid degradation</keyword>
<accession>A0A978UYS6</accession>